<protein>
    <submittedName>
        <fullName evidence="10">Perlucin-like protein</fullName>
    </submittedName>
</protein>
<dbReference type="OMA" id="NINDHEC"/>
<feature type="domain" description="C-type lectin" evidence="7">
    <location>
        <begin position="43"/>
        <end position="162"/>
    </location>
</feature>
<dbReference type="InterPro" id="IPR003609">
    <property type="entry name" value="Pan_app"/>
</dbReference>
<dbReference type="PANTHER" id="PTHR22799:SF1">
    <property type="entry name" value="C-TYPE LECTIN DOMAIN FAMILY 11 MEMBER A"/>
    <property type="match status" value="1"/>
</dbReference>
<evidence type="ECO:0000256" key="2">
    <source>
        <dbReference type="ARBA" id="ARBA00022525"/>
    </source>
</evidence>
<organism evidence="9 10">
    <name type="scientific">Acanthaster planci</name>
    <name type="common">Crown-of-thorns starfish</name>
    <dbReference type="NCBI Taxonomy" id="133434"/>
    <lineage>
        <taxon>Eukaryota</taxon>
        <taxon>Metazoa</taxon>
        <taxon>Echinodermata</taxon>
        <taxon>Eleutherozoa</taxon>
        <taxon>Asterozoa</taxon>
        <taxon>Asteroidea</taxon>
        <taxon>Valvatacea</taxon>
        <taxon>Valvatida</taxon>
        <taxon>Acanthasteridae</taxon>
        <taxon>Acanthaster</taxon>
    </lineage>
</organism>
<keyword evidence="9" id="KW-1185">Reference proteome</keyword>
<dbReference type="RefSeq" id="XP_022090740.1">
    <property type="nucleotide sequence ID" value="XM_022235048.1"/>
</dbReference>
<dbReference type="InterPro" id="IPR018378">
    <property type="entry name" value="C-type_lectin_CS"/>
</dbReference>
<reference evidence="10" key="1">
    <citation type="submission" date="2025-08" db="UniProtKB">
        <authorList>
            <consortium name="RefSeq"/>
        </authorList>
    </citation>
    <scope>IDENTIFICATION</scope>
</reference>
<evidence type="ECO:0000313" key="9">
    <source>
        <dbReference type="Proteomes" id="UP000694845"/>
    </source>
</evidence>
<evidence type="ECO:0000313" key="10">
    <source>
        <dbReference type="RefSeq" id="XP_022090740.1"/>
    </source>
</evidence>
<sequence length="274" mass="31077">MKFTRVMIFALTVIILVVVAVGMDTCPSSITVQAPCPPSWQSWRHSCYRFTDEPANWDQSKLACQTMGGKMAAPYSQEENEVIVRMAQRQNINHLWIGCNDREKEGTWVCEGQGRGEPYFNWQPGEPNGHGTENCIEFYQPYYGGGSLNDNNCNILFRAICVRLRRQTSCLHCPIQPACGYQPHRARHYCFATDTDGQLLNSCLVDHVIRKFVTMSNPSCTSACIIEPACLSFNIKYNDEGQKICQLNNATHCDDPDNFQDIRSFCLYAQECVN</sequence>
<dbReference type="Pfam" id="PF00059">
    <property type="entry name" value="Lectin_C"/>
    <property type="match status" value="1"/>
</dbReference>
<dbReference type="InterPro" id="IPR001304">
    <property type="entry name" value="C-type_lectin-like"/>
</dbReference>
<comment type="subcellular location">
    <subcellularLocation>
        <location evidence="1">Secreted</location>
    </subcellularLocation>
</comment>
<dbReference type="KEGG" id="aplc:110979338"/>
<evidence type="ECO:0000259" key="7">
    <source>
        <dbReference type="PROSITE" id="PS50041"/>
    </source>
</evidence>
<evidence type="ECO:0000256" key="3">
    <source>
        <dbReference type="ARBA" id="ARBA00022729"/>
    </source>
</evidence>
<evidence type="ECO:0000256" key="1">
    <source>
        <dbReference type="ARBA" id="ARBA00004613"/>
    </source>
</evidence>
<dbReference type="GO" id="GO:0008083">
    <property type="term" value="F:growth factor activity"/>
    <property type="evidence" value="ECO:0007669"/>
    <property type="project" value="TreeGrafter"/>
</dbReference>
<dbReference type="GO" id="GO:0005615">
    <property type="term" value="C:extracellular space"/>
    <property type="evidence" value="ECO:0007669"/>
    <property type="project" value="TreeGrafter"/>
</dbReference>
<dbReference type="CDD" id="cd00037">
    <property type="entry name" value="CLECT"/>
    <property type="match status" value="1"/>
</dbReference>
<feature type="signal peptide" evidence="6">
    <location>
        <begin position="1"/>
        <end position="22"/>
    </location>
</feature>
<gene>
    <name evidence="10" type="primary">LOC110979338</name>
</gene>
<keyword evidence="4" id="KW-0430">Lectin</keyword>
<evidence type="ECO:0000256" key="4">
    <source>
        <dbReference type="ARBA" id="ARBA00022734"/>
    </source>
</evidence>
<evidence type="ECO:0000256" key="6">
    <source>
        <dbReference type="SAM" id="SignalP"/>
    </source>
</evidence>
<dbReference type="InterPro" id="IPR051663">
    <property type="entry name" value="CLec_Tetranectin-domain"/>
</dbReference>
<dbReference type="AlphaFoldDB" id="A0A8B7YEB5"/>
<keyword evidence="2" id="KW-0964">Secreted</keyword>
<dbReference type="SUPFAM" id="SSF56436">
    <property type="entry name" value="C-type lectin-like"/>
    <property type="match status" value="1"/>
</dbReference>
<dbReference type="Proteomes" id="UP000694845">
    <property type="component" value="Unplaced"/>
</dbReference>
<dbReference type="SMART" id="SM00034">
    <property type="entry name" value="CLECT"/>
    <property type="match status" value="1"/>
</dbReference>
<dbReference type="InterPro" id="IPR016186">
    <property type="entry name" value="C-type_lectin-like/link_sf"/>
</dbReference>
<dbReference type="Gene3D" id="3.10.100.10">
    <property type="entry name" value="Mannose-Binding Protein A, subunit A"/>
    <property type="match status" value="1"/>
</dbReference>
<dbReference type="InterPro" id="IPR016187">
    <property type="entry name" value="CTDL_fold"/>
</dbReference>
<proteinExistence type="predicted"/>
<evidence type="ECO:0000256" key="5">
    <source>
        <dbReference type="ARBA" id="ARBA00023157"/>
    </source>
</evidence>
<evidence type="ECO:0000259" key="8">
    <source>
        <dbReference type="PROSITE" id="PS50948"/>
    </source>
</evidence>
<dbReference type="GeneID" id="110979338"/>
<feature type="domain" description="Apple" evidence="8">
    <location>
        <begin position="190"/>
        <end position="272"/>
    </location>
</feature>
<name>A0A8B7YEB5_ACAPL</name>
<dbReference type="PROSITE" id="PS50041">
    <property type="entry name" value="C_TYPE_LECTIN_2"/>
    <property type="match status" value="1"/>
</dbReference>
<dbReference type="PROSITE" id="PS50948">
    <property type="entry name" value="PAN"/>
    <property type="match status" value="1"/>
</dbReference>
<dbReference type="PROSITE" id="PS00615">
    <property type="entry name" value="C_TYPE_LECTIN_1"/>
    <property type="match status" value="1"/>
</dbReference>
<dbReference type="PANTHER" id="PTHR22799">
    <property type="entry name" value="TETRANECTIN-RELATED"/>
    <property type="match status" value="1"/>
</dbReference>
<feature type="chain" id="PRO_5034463612" evidence="6">
    <location>
        <begin position="23"/>
        <end position="274"/>
    </location>
</feature>
<dbReference type="OrthoDB" id="7357196at2759"/>
<keyword evidence="5" id="KW-1015">Disulfide bond</keyword>
<dbReference type="GO" id="GO:0030246">
    <property type="term" value="F:carbohydrate binding"/>
    <property type="evidence" value="ECO:0007669"/>
    <property type="project" value="UniProtKB-KW"/>
</dbReference>
<accession>A0A8B7YEB5</accession>
<keyword evidence="3 6" id="KW-0732">Signal</keyword>